<keyword evidence="2" id="KW-1185">Reference proteome</keyword>
<gene>
    <name evidence="1" type="ORF">BA1DRAFT_00864</name>
</gene>
<dbReference type="Proteomes" id="UP000023464">
    <property type="component" value="Unassembled WGS sequence"/>
</dbReference>
<protein>
    <submittedName>
        <fullName evidence="1">Uncharacterized protein</fullName>
    </submittedName>
</protein>
<dbReference type="EMBL" id="JFGV01000009">
    <property type="protein sequence ID" value="EYU16580.1"/>
    <property type="molecule type" value="Genomic_DNA"/>
</dbReference>
<reference evidence="1 2" key="1">
    <citation type="submission" date="2014-03" db="EMBL/GenBank/DDBJ databases">
        <title>Draft Genome of Photorhabdus luminescens BA1, an Egyptian Isolate.</title>
        <authorList>
            <person name="Ghazal S."/>
            <person name="Hurst S.G.IV."/>
            <person name="Morris K."/>
            <person name="Thomas K."/>
            <person name="Tisa L.S."/>
        </authorList>
    </citation>
    <scope>NUCLEOTIDE SEQUENCE [LARGE SCALE GENOMIC DNA]</scope>
    <source>
        <strain evidence="1 2">BA1</strain>
    </source>
</reference>
<proteinExistence type="predicted"/>
<evidence type="ECO:0000313" key="2">
    <source>
        <dbReference type="Proteomes" id="UP000023464"/>
    </source>
</evidence>
<dbReference type="AlphaFoldDB" id="A0A022PQA7"/>
<organism evidence="1 2">
    <name type="scientific">Photorhabdus aegyptia</name>
    <dbReference type="NCBI Taxonomy" id="2805098"/>
    <lineage>
        <taxon>Bacteria</taxon>
        <taxon>Pseudomonadati</taxon>
        <taxon>Pseudomonadota</taxon>
        <taxon>Gammaproteobacteria</taxon>
        <taxon>Enterobacterales</taxon>
        <taxon>Morganellaceae</taxon>
        <taxon>Photorhabdus</taxon>
    </lineage>
</organism>
<name>A0A022PQA7_9GAMM</name>
<accession>A0A022PQA7</accession>
<comment type="caution">
    <text evidence="1">The sequence shown here is derived from an EMBL/GenBank/DDBJ whole genome shotgun (WGS) entry which is preliminary data.</text>
</comment>
<dbReference type="PATRIC" id="fig|1393736.3.peg.887"/>
<evidence type="ECO:0000313" key="1">
    <source>
        <dbReference type="EMBL" id="EYU16580.1"/>
    </source>
</evidence>
<sequence>MNIHHLINNTCIVKLSHVELCYQAVQNYQQRGRGRFYRDSRLWQVNQHKFLLEFLVHIKANFIRNKLINCESGAMNFN</sequence>
<dbReference type="RefSeq" id="WP_036776339.1">
    <property type="nucleotide sequence ID" value="NZ_CAWLTM010000106.1"/>
</dbReference>